<accession>A0A9D1HTY3</accession>
<keyword evidence="4 7" id="KW-1133">Transmembrane helix</keyword>
<comment type="caution">
    <text evidence="9">The sequence shown here is derived from an EMBL/GenBank/DDBJ whole genome shotgun (WGS) entry which is preliminary data.</text>
</comment>
<evidence type="ECO:0000256" key="4">
    <source>
        <dbReference type="ARBA" id="ARBA00022989"/>
    </source>
</evidence>
<proteinExistence type="inferred from homology"/>
<evidence type="ECO:0000313" key="10">
    <source>
        <dbReference type="Proteomes" id="UP000824087"/>
    </source>
</evidence>
<evidence type="ECO:0000256" key="6">
    <source>
        <dbReference type="ARBA" id="ARBA00038076"/>
    </source>
</evidence>
<dbReference type="EMBL" id="DVML01000021">
    <property type="protein sequence ID" value="HIU22621.1"/>
    <property type="molecule type" value="Genomic_DNA"/>
</dbReference>
<feature type="transmembrane region" description="Helical" evidence="7">
    <location>
        <begin position="634"/>
        <end position="657"/>
    </location>
</feature>
<protein>
    <submittedName>
        <fullName evidence="9">FtsX-like permease family protein</fullName>
    </submittedName>
</protein>
<dbReference type="InterPro" id="IPR050250">
    <property type="entry name" value="Macrolide_Exporter_MacB"/>
</dbReference>
<dbReference type="AlphaFoldDB" id="A0A9D1HTY3"/>
<comment type="similarity">
    <text evidence="6">Belongs to the ABC-4 integral membrane protein family.</text>
</comment>
<dbReference type="SUPFAM" id="SSF52540">
    <property type="entry name" value="P-loop containing nucleoside triphosphate hydrolases"/>
    <property type="match status" value="1"/>
</dbReference>
<evidence type="ECO:0000256" key="2">
    <source>
        <dbReference type="ARBA" id="ARBA00022475"/>
    </source>
</evidence>
<organism evidence="9 10">
    <name type="scientific">Candidatus Fimihabitans intestinipullorum</name>
    <dbReference type="NCBI Taxonomy" id="2840820"/>
    <lineage>
        <taxon>Bacteria</taxon>
        <taxon>Bacillati</taxon>
        <taxon>Mycoplasmatota</taxon>
        <taxon>Mycoplasmatota incertae sedis</taxon>
        <taxon>Candidatus Fimihabitans</taxon>
    </lineage>
</organism>
<comment type="subcellular location">
    <subcellularLocation>
        <location evidence="1">Cell membrane</location>
        <topology evidence="1">Multi-pass membrane protein</topology>
    </subcellularLocation>
</comment>
<dbReference type="InterPro" id="IPR003838">
    <property type="entry name" value="ABC3_permease_C"/>
</dbReference>
<dbReference type="Pfam" id="PF02687">
    <property type="entry name" value="FtsX"/>
    <property type="match status" value="1"/>
</dbReference>
<dbReference type="PANTHER" id="PTHR30572:SF4">
    <property type="entry name" value="ABC TRANSPORTER PERMEASE YTRF"/>
    <property type="match status" value="1"/>
</dbReference>
<evidence type="ECO:0000256" key="5">
    <source>
        <dbReference type="ARBA" id="ARBA00023136"/>
    </source>
</evidence>
<evidence type="ECO:0000256" key="7">
    <source>
        <dbReference type="SAM" id="Phobius"/>
    </source>
</evidence>
<evidence type="ECO:0000259" key="8">
    <source>
        <dbReference type="Pfam" id="PF02687"/>
    </source>
</evidence>
<reference evidence="9" key="2">
    <citation type="journal article" date="2021" name="PeerJ">
        <title>Extensive microbial diversity within the chicken gut microbiome revealed by metagenomics and culture.</title>
        <authorList>
            <person name="Gilroy R."/>
            <person name="Ravi A."/>
            <person name="Getino M."/>
            <person name="Pursley I."/>
            <person name="Horton D.L."/>
            <person name="Alikhan N.F."/>
            <person name="Baker D."/>
            <person name="Gharbi K."/>
            <person name="Hall N."/>
            <person name="Watson M."/>
            <person name="Adriaenssens E.M."/>
            <person name="Foster-Nyarko E."/>
            <person name="Jarju S."/>
            <person name="Secka A."/>
            <person name="Antonio M."/>
            <person name="Oren A."/>
            <person name="Chaudhuri R.R."/>
            <person name="La Ragione R."/>
            <person name="Hildebrand F."/>
            <person name="Pallen M.J."/>
        </authorList>
    </citation>
    <scope>NUCLEOTIDE SEQUENCE</scope>
    <source>
        <strain evidence="9">CHK197-8231</strain>
    </source>
</reference>
<evidence type="ECO:0000313" key="9">
    <source>
        <dbReference type="EMBL" id="HIU22621.1"/>
    </source>
</evidence>
<feature type="domain" description="ABC3 transporter permease C-terminal" evidence="8">
    <location>
        <begin position="547"/>
        <end position="667"/>
    </location>
</feature>
<evidence type="ECO:0000256" key="1">
    <source>
        <dbReference type="ARBA" id="ARBA00004651"/>
    </source>
</evidence>
<dbReference type="GO" id="GO:0005886">
    <property type="term" value="C:plasma membrane"/>
    <property type="evidence" value="ECO:0007669"/>
    <property type="project" value="UniProtKB-SubCell"/>
</dbReference>
<feature type="non-terminal residue" evidence="9">
    <location>
        <position position="1"/>
    </location>
</feature>
<sequence length="674" mass="77565">VAIARALIKDPYMILADEPTGNLDEESSEQIFRILKKISSEKLVVVISHDRESAEKYADRVIELKDGDVVSDTGMESQEATEKEHTFYESKLPMYYAMKMALSSMKQKPLKLFFTVFLMMFSLIFMGITLNTTIYDQTQLQIKVMQDNNDYIYQLKQMEFQGRGSIVTLPFPIKDKKKLENEVGSKLNLSYVLYDRGTYLSFTYSERDENDSYFVIEPTYLNFVEVEDERILEDVIGRLPETPKELVIHKYLAEYMMKYGVKDSNNEFYYPKSIESLIKENHPLQLGDNIVTIVGVVDDDIEFYEKAKKEGHISDEVNTYFYDEYAYQGRIVYGKNFVDHAVLRFDEDSILSNLYLTIPNISILNDLKVLSKATSVVTKDGVLLKDSLAKDEVIISLEDLKNWMTDYDSKFSQYLEEHPKDSYETSLGNFLPTYLKSHEQLLKMQIVGGLGLESQANKEVKVVGISMEGNRYIGTELLQLYQADSKKVYEAYVYNSNPTSLTKAFHLYPPIDEKTMTGVQMITEPPHGEDVKWLVNLYYYLNPFLTIVSLTFVLFTIVLFTNFIAISISYCKKEIGILRAIGTKQNDIIQIFGYESLFIGFIAYIIAIIGWYVVIHLLNGYFFGDFLYNFNGMIHQPIVVLAMLIFTIIISFGITVLSISKVIRIKPIDAILNK</sequence>
<dbReference type="PANTHER" id="PTHR30572">
    <property type="entry name" value="MEMBRANE COMPONENT OF TRANSPORTER-RELATED"/>
    <property type="match status" value="1"/>
</dbReference>
<feature type="transmembrane region" description="Helical" evidence="7">
    <location>
        <begin position="112"/>
        <end position="135"/>
    </location>
</feature>
<keyword evidence="5 7" id="KW-0472">Membrane</keyword>
<keyword evidence="3 7" id="KW-0812">Transmembrane</keyword>
<keyword evidence="2" id="KW-1003">Cell membrane</keyword>
<dbReference type="GO" id="GO:0022857">
    <property type="term" value="F:transmembrane transporter activity"/>
    <property type="evidence" value="ECO:0007669"/>
    <property type="project" value="TreeGrafter"/>
</dbReference>
<name>A0A9D1HTY3_9BACT</name>
<evidence type="ECO:0000256" key="3">
    <source>
        <dbReference type="ARBA" id="ARBA00022692"/>
    </source>
</evidence>
<dbReference type="Proteomes" id="UP000824087">
    <property type="component" value="Unassembled WGS sequence"/>
</dbReference>
<dbReference type="Gene3D" id="3.40.50.300">
    <property type="entry name" value="P-loop containing nucleotide triphosphate hydrolases"/>
    <property type="match status" value="1"/>
</dbReference>
<feature type="transmembrane region" description="Helical" evidence="7">
    <location>
        <begin position="591"/>
        <end position="614"/>
    </location>
</feature>
<feature type="transmembrane region" description="Helical" evidence="7">
    <location>
        <begin position="544"/>
        <end position="570"/>
    </location>
</feature>
<gene>
    <name evidence="9" type="ORF">IAD49_03470</name>
</gene>
<reference evidence="9" key="1">
    <citation type="submission" date="2020-10" db="EMBL/GenBank/DDBJ databases">
        <authorList>
            <person name="Gilroy R."/>
        </authorList>
    </citation>
    <scope>NUCLEOTIDE SEQUENCE</scope>
    <source>
        <strain evidence="9">CHK197-8231</strain>
    </source>
</reference>
<dbReference type="InterPro" id="IPR027417">
    <property type="entry name" value="P-loop_NTPase"/>
</dbReference>